<proteinExistence type="predicted"/>
<feature type="compositionally biased region" description="Basic and acidic residues" evidence="1">
    <location>
        <begin position="211"/>
        <end position="225"/>
    </location>
</feature>
<protein>
    <submittedName>
        <fullName evidence="2">Uncharacterized protein</fullName>
    </submittedName>
</protein>
<feature type="region of interest" description="Disordered" evidence="1">
    <location>
        <begin position="211"/>
        <end position="245"/>
    </location>
</feature>
<gene>
    <name evidence="2" type="ORF">MAE01_13020</name>
</gene>
<dbReference type="Proteomes" id="UP000321225">
    <property type="component" value="Unassembled WGS sequence"/>
</dbReference>
<dbReference type="AlphaFoldDB" id="A0A511ADN0"/>
<organism evidence="2 3">
    <name type="scientific">Microbacterium aerolatum</name>
    <dbReference type="NCBI Taxonomy" id="153731"/>
    <lineage>
        <taxon>Bacteria</taxon>
        <taxon>Bacillati</taxon>
        <taxon>Actinomycetota</taxon>
        <taxon>Actinomycetes</taxon>
        <taxon>Micrococcales</taxon>
        <taxon>Microbacteriaceae</taxon>
        <taxon>Microbacterium</taxon>
    </lineage>
</organism>
<evidence type="ECO:0000313" key="3">
    <source>
        <dbReference type="Proteomes" id="UP000321225"/>
    </source>
</evidence>
<feature type="region of interest" description="Disordered" evidence="1">
    <location>
        <begin position="317"/>
        <end position="360"/>
    </location>
</feature>
<dbReference type="EMBL" id="BJUW01000004">
    <property type="protein sequence ID" value="GEK86126.1"/>
    <property type="molecule type" value="Genomic_DNA"/>
</dbReference>
<name>A0A511ADN0_9MICO</name>
<evidence type="ECO:0000256" key="1">
    <source>
        <dbReference type="SAM" id="MobiDB-lite"/>
    </source>
</evidence>
<reference evidence="2 3" key="1">
    <citation type="submission" date="2019-07" db="EMBL/GenBank/DDBJ databases">
        <title>Whole genome shotgun sequence of Microbacterium aerolatum NBRC 103071.</title>
        <authorList>
            <person name="Hosoyama A."/>
            <person name="Uohara A."/>
            <person name="Ohji S."/>
            <person name="Ichikawa N."/>
        </authorList>
    </citation>
    <scope>NUCLEOTIDE SEQUENCE [LARGE SCALE GENOMIC DNA]</scope>
    <source>
        <strain evidence="2 3">NBRC 103071</strain>
    </source>
</reference>
<accession>A0A511ADN0</accession>
<feature type="region of interest" description="Disordered" evidence="1">
    <location>
        <begin position="260"/>
        <end position="291"/>
    </location>
</feature>
<feature type="compositionally biased region" description="Basic and acidic residues" evidence="1">
    <location>
        <begin position="271"/>
        <end position="283"/>
    </location>
</feature>
<evidence type="ECO:0000313" key="2">
    <source>
        <dbReference type="EMBL" id="GEK86126.1"/>
    </source>
</evidence>
<sequence>MPGAHRLIRAVDRTEGPFPGALVAYEDGVAVCVDAVELAEWAGWAFSGAEHVCGVIDVRRRRDGHDALLPWCTQPVEGFLGRRRAAEAPLATGELGTLVVSLLRGVRELGADAADAADAEGDWWLTGDGRPLFVHGSGGSARARTSALVERIAEHTDDRATIRVLDEMAAALRDRRHHDDADARWEGQLFAVAAPRALRLDVFAPERAADLAPRRVPRPEGEGGRRARRTRATTRAAAARPSTLDAARTALQTMSEAMIAGLSRLTRKRHRDSEKVGERRRENSAPPRSRRRPLILAGSLAAVVLVVGLMWPEGGDADPAQAAQKGSRPVRVDEPVESAPATEEPSAGPDPVVSAPAEGEDPLLSVPGLLDTVVGCVEAAAEACPEALAAGVATPAGGLVAQGAAASTATLVDDYGDVAVVRLAPTEASGESAQQMLVLERREQKWLVRDIYDVAHQPE</sequence>
<comment type="caution">
    <text evidence="2">The sequence shown here is derived from an EMBL/GenBank/DDBJ whole genome shotgun (WGS) entry which is preliminary data.</text>
</comment>
<keyword evidence="3" id="KW-1185">Reference proteome</keyword>